<dbReference type="eggNOG" id="KOG3224">
    <property type="taxonomic scope" value="Eukaryota"/>
</dbReference>
<comment type="similarity">
    <text evidence="1">Belongs to the TIP41 family.</text>
</comment>
<dbReference type="GO" id="GO:0031929">
    <property type="term" value="P:TOR signaling"/>
    <property type="evidence" value="ECO:0007669"/>
    <property type="project" value="TreeGrafter"/>
</dbReference>
<feature type="region of interest" description="Disordered" evidence="2">
    <location>
        <begin position="552"/>
        <end position="585"/>
    </location>
</feature>
<proteinExistence type="inferred from homology"/>
<feature type="compositionally biased region" description="Low complexity" evidence="2">
    <location>
        <begin position="508"/>
        <end position="537"/>
    </location>
</feature>
<sequence length="633" mass="65965">MEPTRAPFAAAGPQVTHHPHPSSSARAPPIVPRGAFVSSSTSSRSGDSGTSITAAASGTSVTGRPNSKTRGIELGGWSIQVTSGNIGSSAEMDALSDLLGIPPPEMAFPHNSLVLHHAASGFRLCFDAVRALQSVDGVKEDNALEGIDCSESSSSSIPGPGTGKKRGAARMGEKPTGKGKLRSGGGIKVSYADEWGKKRNEAQHAEAAQSEHNDRSGTADRPGEPTMAVNTPASNFGPDVARAAASSGIASAKEYDWTYSSTWAGAEGCDRPPALLFPSGDGSVAAEVEWSRRGASASRFVPGTDPARDRIPVERLGPSSGEPILFYEDIVLYEDELADNGSSMVNVKVRVMPSGFLVLQRFFLRVDEVLFRVFDTRFYCQFTEPAAPSASRSGAGTELDVTRLSLEATSKEPPQARTEAASNDINMMDEEDRGPHDEGRWPRLIRECSGSEATYAEVKACLPPYKPNDLSPLTDPNWVANSLQTISRRRFQHQQAAIASGATPRIPASAFSSSAASSGAGAGAATGHPGSTGSATTIPSYLSTGAVPSSRLTGFAGTRPGERLDLSPARAPGSTQFDLPGSSGSVPAARIVGEIASEGDNGSKDAQGGHGGEMGGDEWQGVGARVDVATLRW</sequence>
<feature type="region of interest" description="Disordered" evidence="2">
    <location>
        <begin position="597"/>
        <end position="622"/>
    </location>
</feature>
<evidence type="ECO:0000256" key="2">
    <source>
        <dbReference type="SAM" id="MobiDB-lite"/>
    </source>
</evidence>
<dbReference type="GO" id="GO:0005829">
    <property type="term" value="C:cytosol"/>
    <property type="evidence" value="ECO:0007669"/>
    <property type="project" value="TreeGrafter"/>
</dbReference>
<dbReference type="PANTHER" id="PTHR21021:SF16">
    <property type="entry name" value="TIP41-LIKE PROTEIN"/>
    <property type="match status" value="1"/>
</dbReference>
<feature type="compositionally biased region" description="Polar residues" evidence="2">
    <location>
        <begin position="52"/>
        <end position="69"/>
    </location>
</feature>
<dbReference type="PANTHER" id="PTHR21021">
    <property type="entry name" value="GAF/PUTATIVE CYTOSKELETAL PROTEIN"/>
    <property type="match status" value="1"/>
</dbReference>
<feature type="compositionally biased region" description="Basic and acidic residues" evidence="2">
    <location>
        <begin position="199"/>
        <end position="223"/>
    </location>
</feature>
<name>A0A061H7D5_9BASI</name>
<gene>
    <name evidence="3" type="ORF">PFL1_04211</name>
</gene>
<dbReference type="KEGG" id="pfp:PFL1_04211"/>
<dbReference type="HOGENOM" id="CLU_521946_0_0_1"/>
<dbReference type="InterPro" id="IPR007303">
    <property type="entry name" value="TIP41-like"/>
</dbReference>
<organism evidence="3 4">
    <name type="scientific">Pseudozyma flocculosa PF-1</name>
    <dbReference type="NCBI Taxonomy" id="1277687"/>
    <lineage>
        <taxon>Eukaryota</taxon>
        <taxon>Fungi</taxon>
        <taxon>Dikarya</taxon>
        <taxon>Basidiomycota</taxon>
        <taxon>Ustilaginomycotina</taxon>
        <taxon>Ustilaginomycetes</taxon>
        <taxon>Ustilaginales</taxon>
        <taxon>Ustilaginaceae</taxon>
        <taxon>Pseudozyma</taxon>
    </lineage>
</organism>
<reference evidence="3 4" key="1">
    <citation type="journal article" date="2013" name="Plant Cell">
        <title>The transition from a phytopathogenic smut ancestor to an anamorphic biocontrol agent deciphered by comparative whole-genome analysis.</title>
        <authorList>
            <person name="Lefebvre F."/>
            <person name="Joly D.L."/>
            <person name="Labbe C."/>
            <person name="Teichmann B."/>
            <person name="Linning R."/>
            <person name="Belzile F."/>
            <person name="Bakkeren G."/>
            <person name="Belanger R.R."/>
        </authorList>
    </citation>
    <scope>NUCLEOTIDE SEQUENCE [LARGE SCALE GENOMIC DNA]</scope>
    <source>
        <strain evidence="3 4">PF-1</strain>
    </source>
</reference>
<dbReference type="RefSeq" id="XP_007879925.1">
    <property type="nucleotide sequence ID" value="XM_007881734.1"/>
</dbReference>
<protein>
    <submittedName>
        <fullName evidence="3">Uncharacterized protein</fullName>
    </submittedName>
</protein>
<evidence type="ECO:0000256" key="1">
    <source>
        <dbReference type="ARBA" id="ARBA00006658"/>
    </source>
</evidence>
<feature type="region of interest" description="Disordered" evidence="2">
    <location>
        <begin position="199"/>
        <end position="237"/>
    </location>
</feature>
<feature type="region of interest" description="Disordered" evidence="2">
    <location>
        <begin position="406"/>
        <end position="441"/>
    </location>
</feature>
<feature type="compositionally biased region" description="Low complexity" evidence="2">
    <location>
        <begin position="38"/>
        <end position="51"/>
    </location>
</feature>
<accession>A0A061H7D5</accession>
<feature type="region of interest" description="Disordered" evidence="2">
    <location>
        <begin position="148"/>
        <end position="185"/>
    </location>
</feature>
<feature type="compositionally biased region" description="Polar residues" evidence="2">
    <location>
        <begin position="573"/>
        <end position="585"/>
    </location>
</feature>
<evidence type="ECO:0000313" key="3">
    <source>
        <dbReference type="EMBL" id="EPQ28384.1"/>
    </source>
</evidence>
<dbReference type="OrthoDB" id="10253878at2759"/>
<dbReference type="EMBL" id="KE361635">
    <property type="protein sequence ID" value="EPQ28384.1"/>
    <property type="molecule type" value="Genomic_DNA"/>
</dbReference>
<feature type="region of interest" description="Disordered" evidence="2">
    <location>
        <begin position="1"/>
        <end position="71"/>
    </location>
</feature>
<dbReference type="AlphaFoldDB" id="A0A061H7D5"/>
<feature type="region of interest" description="Disordered" evidence="2">
    <location>
        <begin position="495"/>
        <end position="537"/>
    </location>
</feature>
<dbReference type="Proteomes" id="UP000053664">
    <property type="component" value="Unassembled WGS sequence"/>
</dbReference>
<evidence type="ECO:0000313" key="4">
    <source>
        <dbReference type="Proteomes" id="UP000053664"/>
    </source>
</evidence>
<dbReference type="Pfam" id="PF04176">
    <property type="entry name" value="TIP41"/>
    <property type="match status" value="1"/>
</dbReference>
<dbReference type="GeneID" id="19318317"/>
<dbReference type="InterPro" id="IPR051330">
    <property type="entry name" value="Phosphatase_reg/MetRdx"/>
</dbReference>